<evidence type="ECO:0000313" key="10">
    <source>
        <dbReference type="Proteomes" id="UP000095287"/>
    </source>
</evidence>
<dbReference type="AlphaFoldDB" id="A0A1I7YZZ6"/>
<evidence type="ECO:0000256" key="4">
    <source>
        <dbReference type="ARBA" id="ARBA00022723"/>
    </source>
</evidence>
<dbReference type="Gene3D" id="1.20.120.1750">
    <property type="match status" value="1"/>
</dbReference>
<evidence type="ECO:0000256" key="2">
    <source>
        <dbReference type="ARBA" id="ARBA00012251"/>
    </source>
</evidence>
<keyword evidence="6" id="KW-0863">Zinc-finger</keyword>
<dbReference type="InterPro" id="IPR013083">
    <property type="entry name" value="Znf_RING/FYVE/PHD"/>
</dbReference>
<evidence type="ECO:0000313" key="11">
    <source>
        <dbReference type="WBParaSite" id="L893_g21210.t1"/>
    </source>
</evidence>
<evidence type="ECO:0000256" key="6">
    <source>
        <dbReference type="ARBA" id="ARBA00022771"/>
    </source>
</evidence>
<evidence type="ECO:0000256" key="1">
    <source>
        <dbReference type="ARBA" id="ARBA00001798"/>
    </source>
</evidence>
<dbReference type="SUPFAM" id="SSF57850">
    <property type="entry name" value="RING/U-box"/>
    <property type="match status" value="3"/>
</dbReference>
<dbReference type="Pfam" id="PF01485">
    <property type="entry name" value="IBR"/>
    <property type="match status" value="1"/>
</dbReference>
<dbReference type="InterPro" id="IPR002867">
    <property type="entry name" value="IBR_dom"/>
</dbReference>
<feature type="domain" description="RING-type" evidence="9">
    <location>
        <begin position="238"/>
        <end position="452"/>
    </location>
</feature>
<dbReference type="Pfam" id="PF19422">
    <property type="entry name" value="Ariadne"/>
    <property type="match status" value="1"/>
</dbReference>
<evidence type="ECO:0000256" key="5">
    <source>
        <dbReference type="ARBA" id="ARBA00022737"/>
    </source>
</evidence>
<dbReference type="GO" id="GO:0061630">
    <property type="term" value="F:ubiquitin protein ligase activity"/>
    <property type="evidence" value="ECO:0007669"/>
    <property type="project" value="UniProtKB-EC"/>
</dbReference>
<keyword evidence="8" id="KW-0862">Zinc</keyword>
<keyword evidence="10" id="KW-1185">Reference proteome</keyword>
<evidence type="ECO:0000256" key="7">
    <source>
        <dbReference type="ARBA" id="ARBA00022786"/>
    </source>
</evidence>
<dbReference type="InterPro" id="IPR044066">
    <property type="entry name" value="TRIAD_supradom"/>
</dbReference>
<comment type="catalytic activity">
    <reaction evidence="1">
        <text>[E2 ubiquitin-conjugating enzyme]-S-ubiquitinyl-L-cysteine + [acceptor protein]-L-lysine = [E2 ubiquitin-conjugating enzyme]-L-cysteine + [acceptor protein]-N(6)-ubiquitinyl-L-lysine.</text>
        <dbReference type="EC" id="2.3.2.31"/>
    </reaction>
</comment>
<dbReference type="GO" id="GO:0008270">
    <property type="term" value="F:zinc ion binding"/>
    <property type="evidence" value="ECO:0007669"/>
    <property type="project" value="UniProtKB-KW"/>
</dbReference>
<dbReference type="FunFam" id="1.20.120.1750:FF:000002">
    <property type="entry name" value="RBR-type E3 ubiquitin transferase"/>
    <property type="match status" value="1"/>
</dbReference>
<dbReference type="PROSITE" id="PS51873">
    <property type="entry name" value="TRIAD"/>
    <property type="match status" value="1"/>
</dbReference>
<name>A0A1I7YZZ6_9BILA</name>
<dbReference type="WBParaSite" id="L893_g21210.t1">
    <property type="protein sequence ID" value="L893_g21210.t1"/>
    <property type="gene ID" value="L893_g21210"/>
</dbReference>
<dbReference type="PANTHER" id="PTHR11685">
    <property type="entry name" value="RBR FAMILY RING FINGER AND IBR DOMAIN-CONTAINING"/>
    <property type="match status" value="1"/>
</dbReference>
<reference evidence="11" key="1">
    <citation type="submission" date="2016-11" db="UniProtKB">
        <authorList>
            <consortium name="WormBaseParasite"/>
        </authorList>
    </citation>
    <scope>IDENTIFICATION</scope>
</reference>
<organism evidence="10 11">
    <name type="scientific">Steinernema glaseri</name>
    <dbReference type="NCBI Taxonomy" id="37863"/>
    <lineage>
        <taxon>Eukaryota</taxon>
        <taxon>Metazoa</taxon>
        <taxon>Ecdysozoa</taxon>
        <taxon>Nematoda</taxon>
        <taxon>Chromadorea</taxon>
        <taxon>Rhabditida</taxon>
        <taxon>Tylenchina</taxon>
        <taxon>Panagrolaimomorpha</taxon>
        <taxon>Strongyloidoidea</taxon>
        <taxon>Steinernematidae</taxon>
        <taxon>Steinernema</taxon>
    </lineage>
</organism>
<keyword evidence="7" id="KW-0833">Ubl conjugation pathway</keyword>
<evidence type="ECO:0000256" key="8">
    <source>
        <dbReference type="ARBA" id="ARBA00022833"/>
    </source>
</evidence>
<dbReference type="Proteomes" id="UP000095287">
    <property type="component" value="Unplaced"/>
</dbReference>
<evidence type="ECO:0000256" key="3">
    <source>
        <dbReference type="ARBA" id="ARBA00022679"/>
    </source>
</evidence>
<dbReference type="Pfam" id="PF22191">
    <property type="entry name" value="IBR_1"/>
    <property type="match status" value="1"/>
</dbReference>
<sequence length="621" mass="71697">MIITHSSVTAVNRLGSYVRLDRNIVPERNGHTALLRRDISQVLQYRGQCVQKRDSKCQQLEELESHCKAVNTTDCTLSCGENEIRKEPDFTSCCPAYEKEDGKEACCPDAVDMDSDDDFPDSMSDMSDFSEDDCESDVDDSDFDGADFEADTESNVSIRMDNQRVLSMAELLAQAEERALEVQRVVATTPTNCRVVLSLSKWDVAVVLEKMVDRDGLEGQLEAQKLKPSSGEPLPWSGRGRCDLCFEEVDKTVLFDCATRTCRPCLLQYFRSEVRSRGKPFITCPGFKCGRIIDDDEVWGLLEGDEHATNNFKRLIVDHFVQSDSTQPKAWCPGVDCGRAVKVFQRPSASDSKAVRCQCGREFCFLCQGDRHEPVSCENLQRWLDKTSEDNGTHHWLKANTKKCPKCQADIEKNGGCHRMMCYQSHCRYEFCWNCMKDWNVHGYDKPCNRFDEEAERKRDQSERHESVVWLNRFIHYLTRYETHLKSLEFNQKLYDKVARLAEHILSSEMGINMSDMSFLEKAVKLLMKCRKTLMYTYPFAYYVERSNEVTIFEDNQADLERAVEQLTAYLETSDLKDQDLLELRRNIMDKTAYVEKRNNALLKHWQEGEEGGVWKCRERL</sequence>
<keyword evidence="3" id="KW-0808">Transferase</keyword>
<proteinExistence type="predicted"/>
<dbReference type="InterPro" id="IPR045840">
    <property type="entry name" value="Ariadne"/>
</dbReference>
<dbReference type="SMART" id="SM00647">
    <property type="entry name" value="IBR"/>
    <property type="match status" value="2"/>
</dbReference>
<keyword evidence="5" id="KW-0677">Repeat</keyword>
<keyword evidence="4" id="KW-0479">Metal-binding</keyword>
<dbReference type="EC" id="2.3.2.31" evidence="2"/>
<protein>
    <recommendedName>
        <fullName evidence="2">RBR-type E3 ubiquitin transferase</fullName>
        <ecNumber evidence="2">2.3.2.31</ecNumber>
    </recommendedName>
</protein>
<dbReference type="Gene3D" id="3.30.40.10">
    <property type="entry name" value="Zinc/RING finger domain, C3HC4 (zinc finger)"/>
    <property type="match status" value="1"/>
</dbReference>
<accession>A0A1I7YZZ6</accession>
<evidence type="ECO:0000259" key="9">
    <source>
        <dbReference type="PROSITE" id="PS51873"/>
    </source>
</evidence>
<dbReference type="InterPro" id="IPR031127">
    <property type="entry name" value="E3_UB_ligase_RBR"/>
</dbReference>
<dbReference type="GO" id="GO:0016567">
    <property type="term" value="P:protein ubiquitination"/>
    <property type="evidence" value="ECO:0007669"/>
    <property type="project" value="InterPro"/>
</dbReference>